<dbReference type="SUPFAM" id="SSF53167">
    <property type="entry name" value="Purine and uridine phosphorylases"/>
    <property type="match status" value="1"/>
</dbReference>
<sequence length="279" mass="29799">MTLHPAVVVFPAFSEAEYTGEASEVAPWLDRYVFDHELDVAGVDHPIYHATDARLTLAPTGIGKSAAATTVSALAAGNDIALDDATLITVGIAGCRPAAGTLGSVFVADRVVDWDIKLRIGDTTDRMQWLTEEYVWDLDDSLADRALAAARDVRLADSDRAREIRQRYDDARSPTVGVGTTVCGDEVYHGEATAAQVDALCASYGIEAFATTQMEDAGTATALERFGLLDQYISIRAAANFDREPPGGDPTESIDDDVFDLGIENAIRVGKSVVDDLTA</sequence>
<dbReference type="PANTHER" id="PTHR38643:SF1">
    <property type="entry name" value="PURINE NUCLEOSIDE PERMEASE C285.05-RELATED"/>
    <property type="match status" value="1"/>
</dbReference>
<protein>
    <submittedName>
        <fullName evidence="1">Purine nucleoside permease</fullName>
    </submittedName>
</protein>
<reference evidence="1 2" key="1">
    <citation type="journal article" date="2019" name="Int. J. Syst. Evol. Microbiol.">
        <title>The Global Catalogue of Microorganisms (GCM) 10K type strain sequencing project: providing services to taxonomists for standard genome sequencing and annotation.</title>
        <authorList>
            <consortium name="The Broad Institute Genomics Platform"/>
            <consortium name="The Broad Institute Genome Sequencing Center for Infectious Disease"/>
            <person name="Wu L."/>
            <person name="Ma J."/>
        </authorList>
    </citation>
    <scope>NUCLEOTIDE SEQUENCE [LARGE SCALE GENOMIC DNA]</scope>
    <source>
        <strain evidence="1 2">CGMCC 1.10593</strain>
    </source>
</reference>
<gene>
    <name evidence="1" type="ORF">ACFSBW_01080</name>
</gene>
<dbReference type="Pfam" id="PF06516">
    <property type="entry name" value="NUP"/>
    <property type="match status" value="1"/>
</dbReference>
<organism evidence="1 2">
    <name type="scientific">Halohasta litorea</name>
    <dbReference type="NCBI Taxonomy" id="869891"/>
    <lineage>
        <taxon>Archaea</taxon>
        <taxon>Methanobacteriati</taxon>
        <taxon>Methanobacteriota</taxon>
        <taxon>Stenosarchaea group</taxon>
        <taxon>Halobacteria</taxon>
        <taxon>Halobacteriales</taxon>
        <taxon>Haloferacaceae</taxon>
        <taxon>Halohasta</taxon>
    </lineage>
</organism>
<dbReference type="AlphaFoldDB" id="A0ABD6D354"/>
<accession>A0ABD6D354</accession>
<dbReference type="Proteomes" id="UP001597052">
    <property type="component" value="Unassembled WGS sequence"/>
</dbReference>
<keyword evidence="2" id="KW-1185">Reference proteome</keyword>
<evidence type="ECO:0000313" key="2">
    <source>
        <dbReference type="Proteomes" id="UP001597052"/>
    </source>
</evidence>
<dbReference type="InterPro" id="IPR009486">
    <property type="entry name" value="Pur_nuclsid_perm"/>
</dbReference>
<dbReference type="InterPro" id="IPR035994">
    <property type="entry name" value="Nucleoside_phosphorylase_sf"/>
</dbReference>
<dbReference type="PANTHER" id="PTHR38643">
    <property type="entry name" value="PURINE NUCLEOSIDE PERMEASE C285.05-RELATED"/>
    <property type="match status" value="1"/>
</dbReference>
<dbReference type="Gene3D" id="3.40.50.1580">
    <property type="entry name" value="Nucleoside phosphorylase domain"/>
    <property type="match status" value="1"/>
</dbReference>
<proteinExistence type="predicted"/>
<dbReference type="EMBL" id="JBHUDM010000001">
    <property type="protein sequence ID" value="MFD1640468.1"/>
    <property type="molecule type" value="Genomic_DNA"/>
</dbReference>
<dbReference type="RefSeq" id="WP_256397472.1">
    <property type="nucleotide sequence ID" value="NZ_JANHDJ010000007.1"/>
</dbReference>
<evidence type="ECO:0000313" key="1">
    <source>
        <dbReference type="EMBL" id="MFD1640468.1"/>
    </source>
</evidence>
<name>A0ABD6D354_9EURY</name>
<comment type="caution">
    <text evidence="1">The sequence shown here is derived from an EMBL/GenBank/DDBJ whole genome shotgun (WGS) entry which is preliminary data.</text>
</comment>